<dbReference type="EC" id="6.3.2.17" evidence="8"/>
<evidence type="ECO:0000256" key="12">
    <source>
        <dbReference type="ARBA" id="ARBA00022741"/>
    </source>
</evidence>
<dbReference type="SUPFAM" id="SSF53244">
    <property type="entry name" value="MurD-like peptide ligases, peptide-binding domain"/>
    <property type="match status" value="1"/>
</dbReference>
<dbReference type="Proteomes" id="UP000613743">
    <property type="component" value="Unassembled WGS sequence"/>
</dbReference>
<dbReference type="GO" id="GO:0008841">
    <property type="term" value="F:dihydrofolate synthase activity"/>
    <property type="evidence" value="ECO:0007669"/>
    <property type="project" value="UniProtKB-EC"/>
</dbReference>
<protein>
    <recommendedName>
        <fullName evidence="9">Dihydrofolate synthase/folylpolyglutamate synthase</fullName>
        <ecNumber evidence="7">6.3.2.12</ecNumber>
        <ecNumber evidence="8">6.3.2.17</ecNumber>
    </recommendedName>
    <alternativeName>
        <fullName evidence="18">Folylpoly-gamma-glutamate synthetase-dihydrofolate synthetase</fullName>
    </alternativeName>
    <alternativeName>
        <fullName evidence="16">Folylpolyglutamate synthetase</fullName>
    </alternativeName>
    <alternativeName>
        <fullName evidence="17">Tetrahydrofolylpolyglutamate synthase</fullName>
    </alternativeName>
</protein>
<dbReference type="Pfam" id="PF02875">
    <property type="entry name" value="Mur_ligase_C"/>
    <property type="match status" value="1"/>
</dbReference>
<evidence type="ECO:0000256" key="2">
    <source>
        <dbReference type="ARBA" id="ARBA00002714"/>
    </source>
</evidence>
<keyword evidence="15" id="KW-0289">Folate biosynthesis</keyword>
<comment type="cofactor">
    <cofactor evidence="1">
        <name>Mg(2+)</name>
        <dbReference type="ChEBI" id="CHEBI:18420"/>
    </cofactor>
</comment>
<dbReference type="PANTHER" id="PTHR11136:SF0">
    <property type="entry name" value="DIHYDROFOLATE SYNTHETASE-RELATED"/>
    <property type="match status" value="1"/>
</dbReference>
<evidence type="ECO:0000256" key="14">
    <source>
        <dbReference type="ARBA" id="ARBA00022842"/>
    </source>
</evidence>
<organism evidence="26 27">
    <name type="scientific">Shewanella gelidii</name>
    <dbReference type="NCBI Taxonomy" id="1642821"/>
    <lineage>
        <taxon>Bacteria</taxon>
        <taxon>Pseudomonadati</taxon>
        <taxon>Pseudomonadota</taxon>
        <taxon>Gammaproteobacteria</taxon>
        <taxon>Alteromonadales</taxon>
        <taxon>Shewanellaceae</taxon>
        <taxon>Shewanella</taxon>
    </lineage>
</organism>
<dbReference type="EC" id="6.3.2.12" evidence="7"/>
<comment type="catalytic activity">
    <reaction evidence="20">
        <text>10-formyltetrahydrofolyl-(gamma-L-Glu)(n) + L-glutamate + ATP = 10-formyltetrahydrofolyl-(gamma-L-Glu)(n+1) + ADP + phosphate + H(+)</text>
        <dbReference type="Rhea" id="RHEA:51904"/>
        <dbReference type="Rhea" id="RHEA-COMP:13088"/>
        <dbReference type="Rhea" id="RHEA-COMP:14300"/>
        <dbReference type="ChEBI" id="CHEBI:15378"/>
        <dbReference type="ChEBI" id="CHEBI:29985"/>
        <dbReference type="ChEBI" id="CHEBI:30616"/>
        <dbReference type="ChEBI" id="CHEBI:43474"/>
        <dbReference type="ChEBI" id="CHEBI:134413"/>
        <dbReference type="ChEBI" id="CHEBI:456216"/>
        <dbReference type="EC" id="6.3.2.17"/>
    </reaction>
</comment>
<evidence type="ECO:0000256" key="18">
    <source>
        <dbReference type="ARBA" id="ARBA00032510"/>
    </source>
</evidence>
<dbReference type="Gene3D" id="3.90.190.20">
    <property type="entry name" value="Mur ligase, C-terminal domain"/>
    <property type="match status" value="1"/>
</dbReference>
<dbReference type="InterPro" id="IPR018109">
    <property type="entry name" value="Folylpolyglutamate_synth_CS"/>
</dbReference>
<evidence type="ECO:0000313" key="27">
    <source>
        <dbReference type="Proteomes" id="UP000613743"/>
    </source>
</evidence>
<evidence type="ECO:0000256" key="3">
    <source>
        <dbReference type="ARBA" id="ARBA00004799"/>
    </source>
</evidence>
<evidence type="ECO:0000256" key="8">
    <source>
        <dbReference type="ARBA" id="ARBA00013025"/>
    </source>
</evidence>
<dbReference type="NCBIfam" id="TIGR01499">
    <property type="entry name" value="folC"/>
    <property type="match status" value="1"/>
</dbReference>
<accession>A0A917NAN8</accession>
<dbReference type="InterPro" id="IPR036615">
    <property type="entry name" value="Mur_ligase_C_dom_sf"/>
</dbReference>
<dbReference type="Pfam" id="PF08245">
    <property type="entry name" value="Mur_ligase_M"/>
    <property type="match status" value="1"/>
</dbReference>
<comment type="pathway">
    <text evidence="3">Cofactor biosynthesis; tetrahydrofolate biosynthesis; 7,8-dihydrofolate from 2-amino-4-hydroxy-6-hydroxymethyl-7,8-dihydropteridine diphosphate and 4-aminobenzoate: step 2/2.</text>
</comment>
<evidence type="ECO:0000256" key="17">
    <source>
        <dbReference type="ARBA" id="ARBA00030592"/>
    </source>
</evidence>
<evidence type="ECO:0000256" key="7">
    <source>
        <dbReference type="ARBA" id="ARBA00013023"/>
    </source>
</evidence>
<evidence type="ECO:0000256" key="4">
    <source>
        <dbReference type="ARBA" id="ARBA00005150"/>
    </source>
</evidence>
<dbReference type="PIRSF" id="PIRSF001563">
    <property type="entry name" value="Folylpolyglu_synth"/>
    <property type="match status" value="1"/>
</dbReference>
<dbReference type="InterPro" id="IPR013221">
    <property type="entry name" value="Mur_ligase_cen"/>
</dbReference>
<dbReference type="GO" id="GO:0005524">
    <property type="term" value="F:ATP binding"/>
    <property type="evidence" value="ECO:0007669"/>
    <property type="project" value="UniProtKB-KW"/>
</dbReference>
<dbReference type="AlphaFoldDB" id="A0A917NAN8"/>
<comment type="subunit">
    <text evidence="6">Monomer.</text>
</comment>
<sequence length="423" mass="46178">MALPIPTGCSSLAEWLDYQLSVHAQEIDMGLERVTQVATRLALTSIEHSKVITVAGTNGKGSTCAMLETALLNAGYTVGVYSSPHIIAYNERVRVNGSHAVDALFINAFHEIEKARQEIPLTFFEYATLAGLYILKQAALDVVILEVGLGGRLDATNIIDADVSVITSIDIDHQSYLGDTREAVAFEKAGIFRKNQQAIIGEPNPPSSLLNHGKTLGTQMRQVGIDFAYAEHSNSWCYTTTTQKKLTSALPFLPIANAATCLAVLESSFTDVDLQQAMESVSLTKLSGRFELLSERPKVIADVAHNPHAAAYLAHRVSQLKTHHVYAICGMLDDKDIPGVLLQMVDVVDHWSLVDLNVPRGAKASLLGQSIRQTAKYSEFDQLFAAWNAIKTQIHDDDVVIVFGSFYTVSAFKSLMQQEAICV</sequence>
<comment type="catalytic activity">
    <reaction evidence="22">
        <text>7,8-dihydropteroate + L-glutamate + ATP = 7,8-dihydrofolate + ADP + phosphate + H(+)</text>
        <dbReference type="Rhea" id="RHEA:23584"/>
        <dbReference type="ChEBI" id="CHEBI:15378"/>
        <dbReference type="ChEBI" id="CHEBI:17839"/>
        <dbReference type="ChEBI" id="CHEBI:29985"/>
        <dbReference type="ChEBI" id="CHEBI:30616"/>
        <dbReference type="ChEBI" id="CHEBI:43474"/>
        <dbReference type="ChEBI" id="CHEBI:57451"/>
        <dbReference type="ChEBI" id="CHEBI:456216"/>
        <dbReference type="EC" id="6.3.2.12"/>
    </reaction>
</comment>
<evidence type="ECO:0000259" key="25">
    <source>
        <dbReference type="Pfam" id="PF08245"/>
    </source>
</evidence>
<evidence type="ECO:0000313" key="26">
    <source>
        <dbReference type="EMBL" id="GGI83657.1"/>
    </source>
</evidence>
<proteinExistence type="inferred from homology"/>
<keyword evidence="10 23" id="KW-0436">Ligase</keyword>
<reference evidence="26" key="1">
    <citation type="journal article" date="2014" name="Int. J. Syst. Evol. Microbiol.">
        <title>Complete genome sequence of Corynebacterium casei LMG S-19264T (=DSM 44701T), isolated from a smear-ripened cheese.</title>
        <authorList>
            <consortium name="US DOE Joint Genome Institute (JGI-PGF)"/>
            <person name="Walter F."/>
            <person name="Albersmeier A."/>
            <person name="Kalinowski J."/>
            <person name="Ruckert C."/>
        </authorList>
    </citation>
    <scope>NUCLEOTIDE SEQUENCE</scope>
    <source>
        <strain evidence="26">JCM 30804</strain>
    </source>
</reference>
<dbReference type="GO" id="GO:0046872">
    <property type="term" value="F:metal ion binding"/>
    <property type="evidence" value="ECO:0007669"/>
    <property type="project" value="UniProtKB-KW"/>
</dbReference>
<comment type="function">
    <text evidence="2">Functions in two distinct reactions of the de novo folate biosynthetic pathway. Catalyzes the addition of a glutamate residue to dihydropteroate (7,8-dihydropteroate or H2Pte) to form dihydrofolate (7,8-dihydrofolate monoglutamate or H2Pte-Glu). Also catalyzes successive additions of L-glutamate to tetrahydrofolate or 10-formyltetrahydrofolate or 5,10-methylenetetrahydrofolate, leading to folylpolyglutamate derivatives.</text>
</comment>
<keyword evidence="14" id="KW-0460">Magnesium</keyword>
<keyword evidence="12 23" id="KW-0547">Nucleotide-binding</keyword>
<comment type="catalytic activity">
    <reaction evidence="19">
        <text>(6S)-5,6,7,8-tetrahydrofolyl-(gamma-L-Glu)(n) + L-glutamate + ATP = (6S)-5,6,7,8-tetrahydrofolyl-(gamma-L-Glu)(n+1) + ADP + phosphate + H(+)</text>
        <dbReference type="Rhea" id="RHEA:10580"/>
        <dbReference type="Rhea" id="RHEA-COMP:14738"/>
        <dbReference type="Rhea" id="RHEA-COMP:14740"/>
        <dbReference type="ChEBI" id="CHEBI:15378"/>
        <dbReference type="ChEBI" id="CHEBI:29985"/>
        <dbReference type="ChEBI" id="CHEBI:30616"/>
        <dbReference type="ChEBI" id="CHEBI:43474"/>
        <dbReference type="ChEBI" id="CHEBI:141005"/>
        <dbReference type="ChEBI" id="CHEBI:456216"/>
        <dbReference type="EC" id="6.3.2.17"/>
    </reaction>
</comment>
<gene>
    <name evidence="26" type="primary">folC</name>
    <name evidence="26" type="ORF">GCM10009332_21200</name>
</gene>
<dbReference type="EMBL" id="BMPZ01000005">
    <property type="protein sequence ID" value="GGI83657.1"/>
    <property type="molecule type" value="Genomic_DNA"/>
</dbReference>
<dbReference type="Gene3D" id="3.40.1190.10">
    <property type="entry name" value="Mur-like, catalytic domain"/>
    <property type="match status" value="1"/>
</dbReference>
<evidence type="ECO:0000256" key="16">
    <source>
        <dbReference type="ARBA" id="ARBA00030048"/>
    </source>
</evidence>
<keyword evidence="13 23" id="KW-0067">ATP-binding</keyword>
<dbReference type="SUPFAM" id="SSF53623">
    <property type="entry name" value="MurD-like peptide ligases, catalytic domain"/>
    <property type="match status" value="1"/>
</dbReference>
<evidence type="ECO:0000256" key="15">
    <source>
        <dbReference type="ARBA" id="ARBA00022909"/>
    </source>
</evidence>
<reference evidence="26" key="2">
    <citation type="submission" date="2020-09" db="EMBL/GenBank/DDBJ databases">
        <authorList>
            <person name="Sun Q."/>
            <person name="Ohkuma M."/>
        </authorList>
    </citation>
    <scope>NUCLEOTIDE SEQUENCE</scope>
    <source>
        <strain evidence="26">JCM 30804</strain>
    </source>
</reference>
<name>A0A917NAN8_9GAMM</name>
<evidence type="ECO:0000256" key="23">
    <source>
        <dbReference type="PIRNR" id="PIRNR001563"/>
    </source>
</evidence>
<comment type="caution">
    <text evidence="26">The sequence shown here is derived from an EMBL/GenBank/DDBJ whole genome shotgun (WGS) entry which is preliminary data.</text>
</comment>
<evidence type="ECO:0000256" key="20">
    <source>
        <dbReference type="ARBA" id="ARBA00047808"/>
    </source>
</evidence>
<evidence type="ECO:0000256" key="9">
    <source>
        <dbReference type="ARBA" id="ARBA00019357"/>
    </source>
</evidence>
<feature type="domain" description="Mur ligase C-terminal" evidence="24">
    <location>
        <begin position="288"/>
        <end position="406"/>
    </location>
</feature>
<dbReference type="PROSITE" id="PS01012">
    <property type="entry name" value="FOLYLPOLYGLU_SYNT_2"/>
    <property type="match status" value="1"/>
</dbReference>
<evidence type="ECO:0000256" key="10">
    <source>
        <dbReference type="ARBA" id="ARBA00022598"/>
    </source>
</evidence>
<dbReference type="NCBIfam" id="NF008101">
    <property type="entry name" value="PRK10846.1"/>
    <property type="match status" value="1"/>
</dbReference>
<dbReference type="FunFam" id="3.40.1190.10:FF:000004">
    <property type="entry name" value="Dihydrofolate synthase/folylpolyglutamate synthase"/>
    <property type="match status" value="1"/>
</dbReference>
<evidence type="ECO:0000256" key="11">
    <source>
        <dbReference type="ARBA" id="ARBA00022723"/>
    </source>
</evidence>
<dbReference type="PANTHER" id="PTHR11136">
    <property type="entry name" value="FOLYLPOLYGLUTAMATE SYNTHASE-RELATED"/>
    <property type="match status" value="1"/>
</dbReference>
<evidence type="ECO:0000256" key="1">
    <source>
        <dbReference type="ARBA" id="ARBA00001946"/>
    </source>
</evidence>
<dbReference type="InterPro" id="IPR001645">
    <property type="entry name" value="Folylpolyglutamate_synth"/>
</dbReference>
<evidence type="ECO:0000256" key="19">
    <source>
        <dbReference type="ARBA" id="ARBA00047493"/>
    </source>
</evidence>
<dbReference type="GO" id="GO:0005737">
    <property type="term" value="C:cytoplasm"/>
    <property type="evidence" value="ECO:0007669"/>
    <property type="project" value="TreeGrafter"/>
</dbReference>
<dbReference type="RefSeq" id="WP_188920686.1">
    <property type="nucleotide sequence ID" value="NZ_BMPZ01000005.1"/>
</dbReference>
<comment type="similarity">
    <text evidence="5 23">Belongs to the folylpolyglutamate synthase family.</text>
</comment>
<dbReference type="GO" id="GO:0046656">
    <property type="term" value="P:folic acid biosynthetic process"/>
    <property type="evidence" value="ECO:0007669"/>
    <property type="project" value="UniProtKB-KW"/>
</dbReference>
<evidence type="ECO:0000259" key="24">
    <source>
        <dbReference type="Pfam" id="PF02875"/>
    </source>
</evidence>
<keyword evidence="27" id="KW-1185">Reference proteome</keyword>
<comment type="pathway">
    <text evidence="4">Cofactor biosynthesis; tetrahydrofolylpolyglutamate biosynthesis.</text>
</comment>
<keyword evidence="11" id="KW-0479">Metal-binding</keyword>
<evidence type="ECO:0000256" key="13">
    <source>
        <dbReference type="ARBA" id="ARBA00022840"/>
    </source>
</evidence>
<dbReference type="GO" id="GO:0004326">
    <property type="term" value="F:tetrahydrofolylpolyglutamate synthase activity"/>
    <property type="evidence" value="ECO:0007669"/>
    <property type="project" value="UniProtKB-EC"/>
</dbReference>
<comment type="catalytic activity">
    <reaction evidence="21">
        <text>(6R)-5,10-methylenetetrahydrofolyl-(gamma-L-Glu)(n) + L-glutamate + ATP = (6R)-5,10-methylenetetrahydrofolyl-(gamma-L-Glu)(n+1) + ADP + phosphate + H(+)</text>
        <dbReference type="Rhea" id="RHEA:51912"/>
        <dbReference type="Rhea" id="RHEA-COMP:13257"/>
        <dbReference type="Rhea" id="RHEA-COMP:13258"/>
        <dbReference type="ChEBI" id="CHEBI:15378"/>
        <dbReference type="ChEBI" id="CHEBI:29985"/>
        <dbReference type="ChEBI" id="CHEBI:30616"/>
        <dbReference type="ChEBI" id="CHEBI:43474"/>
        <dbReference type="ChEBI" id="CHEBI:136572"/>
        <dbReference type="ChEBI" id="CHEBI:456216"/>
        <dbReference type="EC" id="6.3.2.17"/>
    </reaction>
</comment>
<dbReference type="InterPro" id="IPR004101">
    <property type="entry name" value="Mur_ligase_C"/>
</dbReference>
<evidence type="ECO:0000256" key="6">
    <source>
        <dbReference type="ARBA" id="ARBA00011245"/>
    </source>
</evidence>
<feature type="domain" description="Mur ligase central" evidence="25">
    <location>
        <begin position="54"/>
        <end position="205"/>
    </location>
</feature>
<evidence type="ECO:0000256" key="5">
    <source>
        <dbReference type="ARBA" id="ARBA00008276"/>
    </source>
</evidence>
<evidence type="ECO:0000256" key="22">
    <source>
        <dbReference type="ARBA" id="ARBA00049161"/>
    </source>
</evidence>
<dbReference type="InterPro" id="IPR036565">
    <property type="entry name" value="Mur-like_cat_sf"/>
</dbReference>
<evidence type="ECO:0000256" key="21">
    <source>
        <dbReference type="ARBA" id="ARBA00049035"/>
    </source>
</evidence>